<reference evidence="1 2" key="1">
    <citation type="submission" date="2016-10" db="EMBL/GenBank/DDBJ databases">
        <authorList>
            <person name="de Groot N.N."/>
        </authorList>
    </citation>
    <scope>NUCLEOTIDE SEQUENCE [LARGE SCALE GENOMIC DNA]</scope>
    <source>
        <strain evidence="1 2">CGMCC 1.5058</strain>
    </source>
</reference>
<sequence>MAGPLEEAIETLLNDGCKVQKKEKINILGGIYHVKIPLFRS</sequence>
<dbReference type="Proteomes" id="UP000183255">
    <property type="component" value="Unassembled WGS sequence"/>
</dbReference>
<protein>
    <submittedName>
        <fullName evidence="1">Uncharacterized protein</fullName>
    </submittedName>
</protein>
<dbReference type="EMBL" id="FNDZ01000001">
    <property type="protein sequence ID" value="SDI11689.1"/>
    <property type="molecule type" value="Genomic_DNA"/>
</dbReference>
<proteinExistence type="predicted"/>
<name>A0A1G8HYE1_9CLOT</name>
<gene>
    <name evidence="1" type="ORF">SAMN05421804_101720</name>
</gene>
<organism evidence="1 2">
    <name type="scientific">Proteiniclasticum ruminis</name>
    <dbReference type="NCBI Taxonomy" id="398199"/>
    <lineage>
        <taxon>Bacteria</taxon>
        <taxon>Bacillati</taxon>
        <taxon>Bacillota</taxon>
        <taxon>Clostridia</taxon>
        <taxon>Eubacteriales</taxon>
        <taxon>Clostridiaceae</taxon>
        <taxon>Proteiniclasticum</taxon>
    </lineage>
</organism>
<dbReference type="AlphaFoldDB" id="A0A1G8HYE1"/>
<evidence type="ECO:0000313" key="2">
    <source>
        <dbReference type="Proteomes" id="UP000183255"/>
    </source>
</evidence>
<accession>A0A1G8HYE1</accession>
<evidence type="ECO:0000313" key="1">
    <source>
        <dbReference type="EMBL" id="SDI11689.1"/>
    </source>
</evidence>